<dbReference type="GO" id="GO:0001003">
    <property type="term" value="F:RNA polymerase III type 2 promoter sequence-specific DNA binding"/>
    <property type="evidence" value="ECO:0007669"/>
    <property type="project" value="TreeGrafter"/>
</dbReference>
<dbReference type="InterPro" id="IPR042536">
    <property type="entry name" value="TFIIIC_tauA_Sfc1"/>
</dbReference>
<dbReference type="FunFam" id="3.30.200.160:FF:000002">
    <property type="entry name" value="Transcription factor IIIC, subunit 5"/>
    <property type="match status" value="1"/>
</dbReference>
<sequence length="576" mass="65707">MDDSAGEPSTSSLIINGAVSGVLPDSRTFAVHYPGYPTSTARAIETLGGLPGIAKVRSSENANLELRFRPEDPHSHPAFGELRSSTSLLLRICKNKGLEHSSRGEAGESGQELEPLREENLSAEVVARVNHAYHFEGMADYQYVLGVHAAKERRKKRPWTSEEELEPGNEKDGIVDMDGADLMMLVPPLFSIKDRPEKIVLNPPANLFSKSIQKGVMEHKWEVSSIGTLVAQLYIRIPRKFNWEDRISNDTSEWEWQVAVSKLFDEKPIWPRWSLHERLWDDGHKVSANHLKRLLFRAGYYFSTGPFARFWIRKGYDPRSDPESRVFQKVDFRVPPELRNHEDTNSNTGLKQTQKELCHFQVWPSKSFIYLQLSELDDNCIQQEIRKPARQKACTHAAGWFSGALLKILRLHVSLRFLLVYPNGNVEHLINHTRDLLERCKRDEPLRRLRISKSEENQLVNRDSSGSVEVTSNKPNECGHIDQDEIDNCEIEEEEEELDGYESLPLACEDGFSPDGGISYKIGERIPNDYLEEILRGFPLNKESEDQQLDEALGADISDEEYQIFEQDSDDGGSFF</sequence>
<evidence type="ECO:0000259" key="6">
    <source>
        <dbReference type="Pfam" id="PF17682"/>
    </source>
</evidence>
<dbReference type="Proteomes" id="UP001327560">
    <property type="component" value="Chromosome 5"/>
</dbReference>
<evidence type="ECO:0000256" key="1">
    <source>
        <dbReference type="ARBA" id="ARBA00004123"/>
    </source>
</evidence>
<proteinExistence type="predicted"/>
<dbReference type="InterPro" id="IPR040454">
    <property type="entry name" value="TF_IIIC_Tfc1/Sfc1"/>
</dbReference>
<dbReference type="PANTHER" id="PTHR13230">
    <property type="entry name" value="GENERAL TRANSCRIPTION FACTOR IIIC, POLYPEPTIDE 5"/>
    <property type="match status" value="1"/>
</dbReference>
<gene>
    <name evidence="7" type="ORF">Cni_G17318</name>
</gene>
<evidence type="ECO:0000256" key="3">
    <source>
        <dbReference type="ARBA" id="ARBA00023163"/>
    </source>
</evidence>
<keyword evidence="4" id="KW-0539">Nucleus</keyword>
<dbReference type="Pfam" id="PF09734">
    <property type="entry name" value="Tau95"/>
    <property type="match status" value="1"/>
</dbReference>
<evidence type="ECO:0000256" key="4">
    <source>
        <dbReference type="ARBA" id="ARBA00023242"/>
    </source>
</evidence>
<evidence type="ECO:0000313" key="7">
    <source>
        <dbReference type="EMBL" id="WOL08565.1"/>
    </source>
</evidence>
<evidence type="ECO:0000259" key="5">
    <source>
        <dbReference type="Pfam" id="PF09734"/>
    </source>
</evidence>
<reference evidence="7 8" key="1">
    <citation type="submission" date="2023-10" db="EMBL/GenBank/DDBJ databases">
        <title>Chromosome-scale genome assembly provides insights into flower coloration mechanisms of Canna indica.</title>
        <authorList>
            <person name="Li C."/>
        </authorList>
    </citation>
    <scope>NUCLEOTIDE SEQUENCE [LARGE SCALE GENOMIC DNA]</scope>
    <source>
        <tissue evidence="7">Flower</tissue>
    </source>
</reference>
<name>A0AAQ3QHM2_9LILI</name>
<protein>
    <submittedName>
        <fullName evidence="7">General transcription factor 3C polypeptide 5-like isoform X1</fullName>
    </submittedName>
</protein>
<keyword evidence="3" id="KW-0804">Transcription</keyword>
<dbReference type="AlphaFoldDB" id="A0AAQ3QHM2"/>
<dbReference type="Gene3D" id="3.30.200.160">
    <property type="entry name" value="TFIIIC, subcomplex tauA, subunit Sfc1, barrel domain"/>
    <property type="match status" value="1"/>
</dbReference>
<dbReference type="InterPro" id="IPR041499">
    <property type="entry name" value="Tfc1/Sfc1_N"/>
</dbReference>
<feature type="domain" description="Transcription factor IIIC subunit Tfc1/Sfc1 triple barrel" evidence="6">
    <location>
        <begin position="30"/>
        <end position="143"/>
    </location>
</feature>
<dbReference type="GO" id="GO:0001002">
    <property type="term" value="F:RNA polymerase III type 1 promoter sequence-specific DNA binding"/>
    <property type="evidence" value="ECO:0007669"/>
    <property type="project" value="TreeGrafter"/>
</dbReference>
<dbReference type="PANTHER" id="PTHR13230:SF5">
    <property type="entry name" value="GENERAL TRANSCRIPTION FACTOR 3C POLYPEPTIDE 5"/>
    <property type="match status" value="1"/>
</dbReference>
<dbReference type="Pfam" id="PF17682">
    <property type="entry name" value="Tau95_N"/>
    <property type="match status" value="1"/>
</dbReference>
<dbReference type="InterPro" id="IPR019136">
    <property type="entry name" value="TF_IIIC_su-5_HTH"/>
</dbReference>
<evidence type="ECO:0000313" key="8">
    <source>
        <dbReference type="Proteomes" id="UP001327560"/>
    </source>
</evidence>
<dbReference type="GO" id="GO:0006384">
    <property type="term" value="P:transcription initiation at RNA polymerase III promoter"/>
    <property type="evidence" value="ECO:0007669"/>
    <property type="project" value="InterPro"/>
</dbReference>
<keyword evidence="2" id="KW-0238">DNA-binding</keyword>
<evidence type="ECO:0000256" key="2">
    <source>
        <dbReference type="ARBA" id="ARBA00023125"/>
    </source>
</evidence>
<organism evidence="7 8">
    <name type="scientific">Canna indica</name>
    <name type="common">Indian-shot</name>
    <dbReference type="NCBI Taxonomy" id="4628"/>
    <lineage>
        <taxon>Eukaryota</taxon>
        <taxon>Viridiplantae</taxon>
        <taxon>Streptophyta</taxon>
        <taxon>Embryophyta</taxon>
        <taxon>Tracheophyta</taxon>
        <taxon>Spermatophyta</taxon>
        <taxon>Magnoliopsida</taxon>
        <taxon>Liliopsida</taxon>
        <taxon>Zingiberales</taxon>
        <taxon>Cannaceae</taxon>
        <taxon>Canna</taxon>
    </lineage>
</organism>
<dbReference type="GO" id="GO:0000127">
    <property type="term" value="C:transcription factor TFIIIC complex"/>
    <property type="evidence" value="ECO:0007669"/>
    <property type="project" value="InterPro"/>
</dbReference>
<keyword evidence="8" id="KW-1185">Reference proteome</keyword>
<comment type="subcellular location">
    <subcellularLocation>
        <location evidence="1">Nucleus</location>
    </subcellularLocation>
</comment>
<dbReference type="GO" id="GO:0005634">
    <property type="term" value="C:nucleus"/>
    <property type="evidence" value="ECO:0007669"/>
    <property type="project" value="UniProtKB-SubCell"/>
</dbReference>
<feature type="domain" description="Transcription factor IIIC subunit 5 HTH" evidence="5">
    <location>
        <begin position="185"/>
        <end position="333"/>
    </location>
</feature>
<accession>A0AAQ3QHM2</accession>
<dbReference type="EMBL" id="CP136894">
    <property type="protein sequence ID" value="WOL08565.1"/>
    <property type="molecule type" value="Genomic_DNA"/>
</dbReference>